<dbReference type="KEGG" id="tsc:TSC_c04720"/>
<dbReference type="Proteomes" id="UP000008087">
    <property type="component" value="Chromosome"/>
</dbReference>
<name>E8PLL9_THESS</name>
<evidence type="ECO:0000313" key="2">
    <source>
        <dbReference type="Proteomes" id="UP000008087"/>
    </source>
</evidence>
<gene>
    <name evidence="1" type="ordered locus">TSC_c04720</name>
</gene>
<protein>
    <submittedName>
        <fullName evidence="1">Uncharacterized protein</fullName>
    </submittedName>
</protein>
<dbReference type="AlphaFoldDB" id="E8PLL9"/>
<dbReference type="EMBL" id="CP001962">
    <property type="protein sequence ID" value="ADW21104.1"/>
    <property type="molecule type" value="Genomic_DNA"/>
</dbReference>
<proteinExistence type="predicted"/>
<dbReference type="STRING" id="743525.TSC_c04720"/>
<organism evidence="1 2">
    <name type="scientific">Thermus scotoductus (strain ATCC 700910 / SA-01)</name>
    <dbReference type="NCBI Taxonomy" id="743525"/>
    <lineage>
        <taxon>Bacteria</taxon>
        <taxon>Thermotogati</taxon>
        <taxon>Deinococcota</taxon>
        <taxon>Deinococci</taxon>
        <taxon>Thermales</taxon>
        <taxon>Thermaceae</taxon>
        <taxon>Thermus</taxon>
    </lineage>
</organism>
<evidence type="ECO:0000313" key="1">
    <source>
        <dbReference type="EMBL" id="ADW21104.1"/>
    </source>
</evidence>
<accession>E8PLL9</accession>
<dbReference type="HOGENOM" id="CLU_1041824_0_0_0"/>
<dbReference type="eggNOG" id="ENOG5033S1D">
    <property type="taxonomic scope" value="Bacteria"/>
</dbReference>
<sequence length="267" mass="31649">MTFYVLHLDLLPTYHRPMTPDDFPIPRSQTGALGLILRAVARGGYAWHSVQTAPEERILVALGKLHEKHRILINRMGRHARREAGLPVAYLVLGPEPREGRWPLVLLSTQRLEGENMHRVTDPHRPLTWPAWRAGEWRPTYVLRRDPDRRKWTWYLGDDFYRELLEEALHWTQKGDWPRVVAHLRMIGTLPLFHGVWEQAHEIRRRVQRLWGDRHLRDPGGQWKAPPWRKVLEEWPGRPFSINVRIWRDEPPRTVGEWLEINKGGSR</sequence>
<reference evidence="2" key="1">
    <citation type="submission" date="2010-03" db="EMBL/GenBank/DDBJ databases">
        <title>The genome sequence of Thermus scotoductus SA-01.</title>
        <authorList>
            <person name="Gounder K."/>
            <person name="Liesegang H."/>
            <person name="Brzuszkiewicz E."/>
            <person name="Wollherr A."/>
            <person name="Daniel R."/>
            <person name="Gottschalk G."/>
            <person name="van Heerden E."/>
            <person name="Litthauer D."/>
        </authorList>
    </citation>
    <scope>NUCLEOTIDE SEQUENCE [LARGE SCALE GENOMIC DNA]</scope>
    <source>
        <strain evidence="2">ATCC 700910 / SA-01</strain>
    </source>
</reference>
<reference evidence="1 2" key="2">
    <citation type="journal article" date="2011" name="BMC Genomics">
        <title>Sequence of the hyperplastic genome of the naturally competent Thermus scotoductus SA-01.</title>
        <authorList>
            <person name="Gounder K."/>
            <person name="Brzuszkiewicz E."/>
            <person name="Liesegang H."/>
            <person name="Wollherr A."/>
            <person name="Daniel R."/>
            <person name="Gottschalk G."/>
            <person name="Reva O."/>
            <person name="Kumwenda B."/>
            <person name="Srivastava M."/>
            <person name="Bricio C."/>
            <person name="Berenguer J."/>
            <person name="van Heerden E."/>
            <person name="Litthauer D."/>
        </authorList>
    </citation>
    <scope>NUCLEOTIDE SEQUENCE [LARGE SCALE GENOMIC DNA]</scope>
    <source>
        <strain evidence="2">ATCC 700910 / SA-01</strain>
    </source>
</reference>